<organism evidence="2">
    <name type="scientific">marine sediment metagenome</name>
    <dbReference type="NCBI Taxonomy" id="412755"/>
    <lineage>
        <taxon>unclassified sequences</taxon>
        <taxon>metagenomes</taxon>
        <taxon>ecological metagenomes</taxon>
    </lineage>
</organism>
<dbReference type="EMBL" id="BARV01003147">
    <property type="protein sequence ID" value="GAH99953.1"/>
    <property type="molecule type" value="Genomic_DNA"/>
</dbReference>
<keyword evidence="1" id="KW-1133">Transmembrane helix</keyword>
<comment type="caution">
    <text evidence="2">The sequence shown here is derived from an EMBL/GenBank/DDBJ whole genome shotgun (WGS) entry which is preliminary data.</text>
</comment>
<keyword evidence="1" id="KW-0472">Membrane</keyword>
<sequence>MSLTENKIGQIDPGTVIVIIKGVLSIIAWLGWFSEADWPEKLDEAQDLLRQLPGVDIARLEDLRAYAYEMYLKHHHAEPWNKSWRLKKFQEAIRAWAEALKEEAEKVAEEI</sequence>
<proteinExistence type="predicted"/>
<evidence type="ECO:0000256" key="1">
    <source>
        <dbReference type="SAM" id="Phobius"/>
    </source>
</evidence>
<name>X1M0R3_9ZZZZ</name>
<reference evidence="2" key="1">
    <citation type="journal article" date="2014" name="Front. Microbiol.">
        <title>High frequency of phylogenetically diverse reductive dehalogenase-homologous genes in deep subseafloor sedimentary metagenomes.</title>
        <authorList>
            <person name="Kawai M."/>
            <person name="Futagami T."/>
            <person name="Toyoda A."/>
            <person name="Takaki Y."/>
            <person name="Nishi S."/>
            <person name="Hori S."/>
            <person name="Arai W."/>
            <person name="Tsubouchi T."/>
            <person name="Morono Y."/>
            <person name="Uchiyama I."/>
            <person name="Ito T."/>
            <person name="Fujiyama A."/>
            <person name="Inagaki F."/>
            <person name="Takami H."/>
        </authorList>
    </citation>
    <scope>NUCLEOTIDE SEQUENCE</scope>
    <source>
        <strain evidence="2">Expedition CK06-06</strain>
    </source>
</reference>
<keyword evidence="1" id="KW-0812">Transmembrane</keyword>
<accession>X1M0R3</accession>
<gene>
    <name evidence="2" type="ORF">S06H3_07691</name>
</gene>
<protein>
    <submittedName>
        <fullName evidence="2">Uncharacterized protein</fullName>
    </submittedName>
</protein>
<feature type="transmembrane region" description="Helical" evidence="1">
    <location>
        <begin position="15"/>
        <end position="33"/>
    </location>
</feature>
<dbReference type="AlphaFoldDB" id="X1M0R3"/>
<evidence type="ECO:0000313" key="2">
    <source>
        <dbReference type="EMBL" id="GAH99953.1"/>
    </source>
</evidence>